<dbReference type="PANTHER" id="PTHR43283">
    <property type="entry name" value="BETA-LACTAMASE-RELATED"/>
    <property type="match status" value="1"/>
</dbReference>
<protein>
    <submittedName>
        <fullName evidence="3">Class A beta-lactamase-related serine hydrolase</fullName>
    </submittedName>
</protein>
<dbReference type="InterPro" id="IPR012338">
    <property type="entry name" value="Beta-lactam/transpept-like"/>
</dbReference>
<evidence type="ECO:0000259" key="2">
    <source>
        <dbReference type="Pfam" id="PF00144"/>
    </source>
</evidence>
<keyword evidence="4" id="KW-1185">Reference proteome</keyword>
<dbReference type="OrthoDB" id="3502201at2"/>
<gene>
    <name evidence="3" type="ORF">EEJ31_13170</name>
</gene>
<dbReference type="InterPro" id="IPR050789">
    <property type="entry name" value="Diverse_Enzym_Activities"/>
</dbReference>
<dbReference type="InterPro" id="IPR001466">
    <property type="entry name" value="Beta-lactam-related"/>
</dbReference>
<dbReference type="Gene3D" id="3.40.710.10">
    <property type="entry name" value="DD-peptidase/beta-lactamase superfamily"/>
    <property type="match status" value="1"/>
</dbReference>
<accession>A0A3M8KWQ3</accession>
<comment type="caution">
    <text evidence="3">The sequence shown here is derived from an EMBL/GenBank/DDBJ whole genome shotgun (WGS) entry which is preliminary data.</text>
</comment>
<dbReference type="Proteomes" id="UP000279859">
    <property type="component" value="Unassembled WGS sequence"/>
</dbReference>
<dbReference type="GO" id="GO:0016787">
    <property type="term" value="F:hydrolase activity"/>
    <property type="evidence" value="ECO:0007669"/>
    <property type="project" value="UniProtKB-KW"/>
</dbReference>
<evidence type="ECO:0000256" key="1">
    <source>
        <dbReference type="ARBA" id="ARBA00022801"/>
    </source>
</evidence>
<name>A0A3M8KWQ3_9MICO</name>
<evidence type="ECO:0000313" key="4">
    <source>
        <dbReference type="Proteomes" id="UP000279859"/>
    </source>
</evidence>
<dbReference type="Pfam" id="PF00144">
    <property type="entry name" value="Beta-lactamase"/>
    <property type="match status" value="1"/>
</dbReference>
<evidence type="ECO:0000313" key="3">
    <source>
        <dbReference type="EMBL" id="RNE56784.1"/>
    </source>
</evidence>
<organism evidence="3 4">
    <name type="scientific">Cryobacterium tepidiphilum</name>
    <dbReference type="NCBI Taxonomy" id="2486026"/>
    <lineage>
        <taxon>Bacteria</taxon>
        <taxon>Bacillati</taxon>
        <taxon>Actinomycetota</taxon>
        <taxon>Actinomycetes</taxon>
        <taxon>Micrococcales</taxon>
        <taxon>Microbacteriaceae</taxon>
        <taxon>Cryobacterium</taxon>
    </lineage>
</organism>
<dbReference type="EMBL" id="RDSR01000027">
    <property type="protein sequence ID" value="RNE56784.1"/>
    <property type="molecule type" value="Genomic_DNA"/>
</dbReference>
<proteinExistence type="predicted"/>
<reference evidence="3 4" key="1">
    <citation type="submission" date="2018-11" db="EMBL/GenBank/DDBJ databases">
        <title>Cryobacterium sp. nov., isolated from rhizosphere soil of lettuce.</title>
        <authorList>
            <person name="Wang Y."/>
        </authorList>
    </citation>
    <scope>NUCLEOTIDE SEQUENCE [LARGE SCALE GENOMIC DNA]</scope>
    <source>
        <strain evidence="3 4">NEAU-85</strain>
    </source>
</reference>
<dbReference type="SUPFAM" id="SSF56601">
    <property type="entry name" value="beta-lactamase/transpeptidase-like"/>
    <property type="match status" value="1"/>
</dbReference>
<dbReference type="RefSeq" id="WP_123046746.1">
    <property type="nucleotide sequence ID" value="NZ_RDSR01000027.1"/>
</dbReference>
<keyword evidence="1 3" id="KW-0378">Hydrolase</keyword>
<feature type="domain" description="Beta-lactamase-related" evidence="2">
    <location>
        <begin position="26"/>
        <end position="321"/>
    </location>
</feature>
<dbReference type="AlphaFoldDB" id="A0A3M8KWQ3"/>
<sequence length="346" mass="36071">MPSPDDDSRASEFSHAFAWAARQVDAGILPTAVLGIASSTGTLALEAFGASGSRAASADDHYPLFSITKPLVALTALRAVERGLLSLTAPLAQAVPGFGSGRNDVVRLHHLLTHTSGIGEPPLDTPKGLLPSLLQGDMDFTAGTMSRYSSIAFAGVQALVEQATGTSLEHELATLAADAGMPGLTFDVSCNPHPVFDAAEQGLDYPAFQQLRHPGAGLYATADDMLALGSALLRNDGDVVHPSTVSAMLRPRTGGLPKLEPYPVERGQDWGLGWNLRHSAPGLLETRVYGHGGWAGTEFWIYPELDVCFVLLTNIASPGRLGLDIDQLHNAVVAGVAGVAGVTGPA</sequence>
<dbReference type="PANTHER" id="PTHR43283:SF11">
    <property type="entry name" value="BETA-LACTAMASE-RELATED DOMAIN-CONTAINING PROTEIN"/>
    <property type="match status" value="1"/>
</dbReference>